<evidence type="ECO:0000256" key="3">
    <source>
        <dbReference type="ARBA" id="ARBA00023163"/>
    </source>
</evidence>
<dbReference type="PROSITE" id="PS50977">
    <property type="entry name" value="HTH_TETR_2"/>
    <property type="match status" value="1"/>
</dbReference>
<keyword evidence="3" id="KW-0804">Transcription</keyword>
<sequence>MDKNVLKKRKDVIRKSMQLFYYQGYVNTGVNEILSVCKIPKGSFYYYFKNKDDLLKEVIDLHTEELLKVFDDIVDDLSMVKLRSFFSRYFSSVENNACHGGSLLGNLAIEMSDINEEIRNKIEDSYGKIEIRLMVFLQMISNTNSRYKHICPEIYSKILLNQMEGTMLKLKSSRNKDEIESFFKLFDHLMYKKMWE</sequence>
<evidence type="ECO:0000256" key="4">
    <source>
        <dbReference type="PROSITE-ProRule" id="PRU00335"/>
    </source>
</evidence>
<dbReference type="PRINTS" id="PR00455">
    <property type="entry name" value="HTHTETR"/>
</dbReference>
<dbReference type="RefSeq" id="WP_066728830.1">
    <property type="nucleotide sequence ID" value="NZ_CAMPUK010000006.1"/>
</dbReference>
<dbReference type="EMBL" id="JASSPP010000006">
    <property type="protein sequence ID" value="MDK9580743.1"/>
    <property type="molecule type" value="Genomic_DNA"/>
</dbReference>
<dbReference type="SUPFAM" id="SSF46689">
    <property type="entry name" value="Homeodomain-like"/>
    <property type="match status" value="1"/>
</dbReference>
<evidence type="ECO:0000259" key="5">
    <source>
        <dbReference type="PROSITE" id="PS50977"/>
    </source>
</evidence>
<dbReference type="InterPro" id="IPR036271">
    <property type="entry name" value="Tet_transcr_reg_TetR-rel_C_sf"/>
</dbReference>
<protein>
    <submittedName>
        <fullName evidence="6">TetR family transcriptional regulator C-terminal domain-containing protein</fullName>
    </submittedName>
</protein>
<evidence type="ECO:0000256" key="1">
    <source>
        <dbReference type="ARBA" id="ARBA00023015"/>
    </source>
</evidence>
<evidence type="ECO:0000313" key="7">
    <source>
        <dbReference type="Proteomes" id="UP001225134"/>
    </source>
</evidence>
<dbReference type="Pfam" id="PF00440">
    <property type="entry name" value="TetR_N"/>
    <property type="match status" value="1"/>
</dbReference>
<dbReference type="Pfam" id="PF16925">
    <property type="entry name" value="TetR_C_13"/>
    <property type="match status" value="1"/>
</dbReference>
<dbReference type="Proteomes" id="UP001225134">
    <property type="component" value="Unassembled WGS sequence"/>
</dbReference>
<dbReference type="InterPro" id="IPR011075">
    <property type="entry name" value="TetR_C"/>
</dbReference>
<feature type="DNA-binding region" description="H-T-H motif" evidence="4">
    <location>
        <begin position="29"/>
        <end position="48"/>
    </location>
</feature>
<name>A0ABT7HJQ1_9FUSO</name>
<feature type="domain" description="HTH tetR-type" evidence="5">
    <location>
        <begin position="6"/>
        <end position="66"/>
    </location>
</feature>
<keyword evidence="7" id="KW-1185">Reference proteome</keyword>
<proteinExistence type="predicted"/>
<dbReference type="SUPFAM" id="SSF48498">
    <property type="entry name" value="Tetracyclin repressor-like, C-terminal domain"/>
    <property type="match status" value="1"/>
</dbReference>
<dbReference type="PANTHER" id="PTHR47506:SF6">
    <property type="entry name" value="HTH-TYPE TRANSCRIPTIONAL REPRESSOR NEMR"/>
    <property type="match status" value="1"/>
</dbReference>
<accession>A0ABT7HJQ1</accession>
<keyword evidence="1" id="KW-0805">Transcription regulation</keyword>
<organism evidence="6 7">
    <name type="scientific">Sneathia sanguinegens</name>
    <dbReference type="NCBI Taxonomy" id="40543"/>
    <lineage>
        <taxon>Bacteria</taxon>
        <taxon>Fusobacteriati</taxon>
        <taxon>Fusobacteriota</taxon>
        <taxon>Fusobacteriia</taxon>
        <taxon>Fusobacteriales</taxon>
        <taxon>Leptotrichiaceae</taxon>
        <taxon>Sneathia</taxon>
    </lineage>
</organism>
<keyword evidence="2 4" id="KW-0238">DNA-binding</keyword>
<evidence type="ECO:0000313" key="6">
    <source>
        <dbReference type="EMBL" id="MDK9580743.1"/>
    </source>
</evidence>
<comment type="caution">
    <text evidence="6">The sequence shown here is derived from an EMBL/GenBank/DDBJ whole genome shotgun (WGS) entry which is preliminary data.</text>
</comment>
<evidence type="ECO:0000256" key="2">
    <source>
        <dbReference type="ARBA" id="ARBA00023125"/>
    </source>
</evidence>
<dbReference type="PANTHER" id="PTHR47506">
    <property type="entry name" value="TRANSCRIPTIONAL REGULATORY PROTEIN"/>
    <property type="match status" value="1"/>
</dbReference>
<dbReference type="InterPro" id="IPR001647">
    <property type="entry name" value="HTH_TetR"/>
</dbReference>
<gene>
    <name evidence="6" type="ORF">QQA45_04340</name>
</gene>
<dbReference type="Gene3D" id="1.10.357.10">
    <property type="entry name" value="Tetracycline Repressor, domain 2"/>
    <property type="match status" value="1"/>
</dbReference>
<reference evidence="6 7" key="1">
    <citation type="submission" date="2023-06" db="EMBL/GenBank/DDBJ databases">
        <title>Antibody response to the Sneathia vaginalis cytopathogenic toxin A during pregnancy.</title>
        <authorList>
            <person name="Mccoy Z.T."/>
            <person name="Serrano M.G."/>
            <person name="Spaine K."/>
            <person name="Edwards D.J."/>
            <person name="Buck G.A."/>
            <person name="Jefferson K."/>
        </authorList>
    </citation>
    <scope>NUCLEOTIDE SEQUENCE [LARGE SCALE GENOMIC DNA]</scope>
    <source>
        <strain evidence="6 7">CCUG 42621</strain>
    </source>
</reference>
<dbReference type="InterPro" id="IPR009057">
    <property type="entry name" value="Homeodomain-like_sf"/>
</dbReference>